<dbReference type="GO" id="GO:0000329">
    <property type="term" value="C:fungal-type vacuole membrane"/>
    <property type="evidence" value="ECO:0007669"/>
    <property type="project" value="TreeGrafter"/>
</dbReference>
<dbReference type="AlphaFoldDB" id="A0A177VI38"/>
<sequence length="1147" mass="125143">MHAAFTPQQVLRGYKEKAESLVVHGGKLFLGSAQGNLTIYRLNEGPDVPLDQRASLLDTHKGFSRRAIDKLAVIKEANVLVSLSDGHVSLHDLADLSSVITLSQTKSALDFALDSSIQRKVATAELAAGAYRPSSGSSTLPRSRSAGLGAYASASLRGMEALVQEKEAREKELQSQAEILGRLTDSQKAAAGSEVGIMSLVTVLAVGCRRKIVLFRWVDGTFWDTKEIPLSHSPRSITFPEPTKVFMSYSATDFGAIQLPLASSSSCAATHKQGTLSISRGTVVPQSSTSGPFVDSSPWSPPKDFAIPLAITDSEAAERKNDEALSAAGPSGSLGIPTSTSTGAGFGAAFSGLGGYIGIGRSSNKTTVHAVEGGDILVVRGANSMLVDHEGKASRRDAIHWPVAPDEVAFAAPYIFGVLPNCGSMATHYKDGTSSLANQPVVQIRSAGTLATVQTIPFPPNTSSGSSDTPLSHPPTVQLLTPITSMKPPVYLVMSPSDRERGATALDKHGATIYRLDMQSWSAQIDELVEKQYFSEALALLDSVDEVILEEKPKMRAHVKALYGLSLYANGEYDKAIETFIELDINPAKVLALFPEFISGPLARPRDQWLRVFGGKEHSGTLPPPRSEVRDIPEGSPAKLKPGGDSFVDSDRRSLKSTRSARDLRAAHATNEEKNLDALGRFLADRRRIFKPILETYQGSHSISSSTWREESENLFELADAPLSSIPVEELSALAQAVDTALFKTFLCTKPALVGPLCRIENWCEVEQVEELLKQRNKNSELINLYSGKNMHDKALVLLRKLAEKEDDLEDRLGPSIRYLQNLDASFVDVILDTSHWILDASREMGMEVFTADTGKVGQLPRFKVVEDLASYDPDMCIIYLEHIIGTLNDGDPSLHEKLASLYLSKAANLASLDAHDQRAAVIDKLSRFLELSEQYRPERILNQLPENDLFEPRAILLGRMGQHEAALGIYVYRLNAHEKADQYCTGVYAAQRRPEDEQVFLTLLRIYLRPREGLASNFKDEAQGSNGTAPSSMLQPALALIGRHGSRIDADQVIDLLPPLVTMQSILPFAQRTLQHSAACRASLRVESAIRKERSLQADERLASAKARKFRVSQSLMCPRCNRRLGNSVVVLAEGSLMHYSCKTER</sequence>
<dbReference type="InterPro" id="IPR001180">
    <property type="entry name" value="CNH_dom"/>
</dbReference>
<dbReference type="InterPro" id="IPR019452">
    <property type="entry name" value="VPS39/TGF_beta_rcpt-assoc_1"/>
</dbReference>
<comment type="subcellular location">
    <subcellularLocation>
        <location evidence="1">Endomembrane system</location>
        <topology evidence="1">Peripheral membrane protein</topology>
    </subcellularLocation>
</comment>
<dbReference type="InterPro" id="IPR000547">
    <property type="entry name" value="Clathrin_H-chain/VPS_repeat"/>
</dbReference>
<feature type="repeat" description="CHCR" evidence="4">
    <location>
        <begin position="850"/>
        <end position="1013"/>
    </location>
</feature>
<dbReference type="Pfam" id="PF00780">
    <property type="entry name" value="CNH"/>
    <property type="match status" value="1"/>
</dbReference>
<accession>A0A177VI38</accession>
<dbReference type="Proteomes" id="UP000077671">
    <property type="component" value="Unassembled WGS sequence"/>
</dbReference>
<dbReference type="EMBL" id="CAJHJG010006979">
    <property type="protein sequence ID" value="CAD6961444.1"/>
    <property type="molecule type" value="Genomic_DNA"/>
</dbReference>
<evidence type="ECO:0000313" key="9">
    <source>
        <dbReference type="Proteomes" id="UP000077671"/>
    </source>
</evidence>
<dbReference type="GO" id="GO:0006914">
    <property type="term" value="P:autophagy"/>
    <property type="evidence" value="ECO:0007669"/>
    <property type="project" value="TreeGrafter"/>
</dbReference>
<evidence type="ECO:0000256" key="4">
    <source>
        <dbReference type="PROSITE-ProRule" id="PRU01006"/>
    </source>
</evidence>
<evidence type="ECO:0000313" key="10">
    <source>
        <dbReference type="Proteomes" id="UP000836402"/>
    </source>
</evidence>
<gene>
    <name evidence="8" type="ORF">A4X03_0g204</name>
    <name evidence="7" type="ORF">JKIAZH3_G9469</name>
</gene>
<dbReference type="PANTHER" id="PTHR12894:SF49">
    <property type="entry name" value="VAM6_VPS39-LIKE PROTEIN"/>
    <property type="match status" value="1"/>
</dbReference>
<dbReference type="EMBL" id="LWDD02000010">
    <property type="protein sequence ID" value="KAE8265535.1"/>
    <property type="molecule type" value="Genomic_DNA"/>
</dbReference>
<dbReference type="Pfam" id="PF10366">
    <property type="entry name" value="Vps39_1"/>
    <property type="match status" value="1"/>
</dbReference>
<evidence type="ECO:0000259" key="6">
    <source>
        <dbReference type="PROSITE" id="PS50219"/>
    </source>
</evidence>
<reference evidence="8" key="1">
    <citation type="submission" date="2016-04" db="EMBL/GenBank/DDBJ databases">
        <authorList>
            <person name="Nguyen H.D."/>
            <person name="Kesanakurti P."/>
            <person name="Cullis J."/>
            <person name="Levesque C.A."/>
            <person name="Hambleton S."/>
        </authorList>
    </citation>
    <scope>NUCLEOTIDE SEQUENCE</scope>
    <source>
        <strain evidence="8">DAOMC 238032</strain>
    </source>
</reference>
<dbReference type="InterPro" id="IPR019453">
    <property type="entry name" value="VPS39/TGFA1_Znf"/>
</dbReference>
<comment type="similarity">
    <text evidence="3">Belongs to the VAM6/VPS39 family.</text>
</comment>
<dbReference type="PANTHER" id="PTHR12894">
    <property type="entry name" value="CNH DOMAIN CONTAINING"/>
    <property type="match status" value="1"/>
</dbReference>
<reference evidence="8" key="2">
    <citation type="journal article" date="2019" name="IMA Fungus">
        <title>Genome sequencing and comparison of five Tilletia species to identify candidate genes for the detection of regulated species infecting wheat.</title>
        <authorList>
            <person name="Nguyen H.D.T."/>
            <person name="Sultana T."/>
            <person name="Kesanakurti P."/>
            <person name="Hambleton S."/>
        </authorList>
    </citation>
    <scope>NUCLEOTIDE SEQUENCE</scope>
    <source>
        <strain evidence="8">DAOMC 238032</strain>
    </source>
</reference>
<dbReference type="InterPro" id="IPR032914">
    <property type="entry name" value="Vam6/VPS39/TRAP1"/>
</dbReference>
<evidence type="ECO:0000256" key="1">
    <source>
        <dbReference type="ARBA" id="ARBA00004184"/>
    </source>
</evidence>
<dbReference type="GO" id="GO:0006886">
    <property type="term" value="P:intracellular protein transport"/>
    <property type="evidence" value="ECO:0007669"/>
    <property type="project" value="UniProtKB-UniRule"/>
</dbReference>
<dbReference type="GO" id="GO:0034058">
    <property type="term" value="P:endosomal vesicle fusion"/>
    <property type="evidence" value="ECO:0007669"/>
    <property type="project" value="TreeGrafter"/>
</dbReference>
<comment type="caution">
    <text evidence="8">The sequence shown here is derived from an EMBL/GenBank/DDBJ whole genome shotgun (WGS) entry which is preliminary data.</text>
</comment>
<dbReference type="GO" id="GO:0012505">
    <property type="term" value="C:endomembrane system"/>
    <property type="evidence" value="ECO:0007669"/>
    <property type="project" value="UniProtKB-SubCell"/>
</dbReference>
<dbReference type="PROSITE" id="PS50219">
    <property type="entry name" value="CNH"/>
    <property type="match status" value="1"/>
</dbReference>
<organism evidence="8 9">
    <name type="scientific">Tilletia caries</name>
    <name type="common">wheat bunt fungus</name>
    <dbReference type="NCBI Taxonomy" id="13290"/>
    <lineage>
        <taxon>Eukaryota</taxon>
        <taxon>Fungi</taxon>
        <taxon>Dikarya</taxon>
        <taxon>Basidiomycota</taxon>
        <taxon>Ustilaginomycotina</taxon>
        <taxon>Exobasidiomycetes</taxon>
        <taxon>Tilletiales</taxon>
        <taxon>Tilletiaceae</taxon>
        <taxon>Tilletia</taxon>
    </lineage>
</organism>
<dbReference type="Proteomes" id="UP000836402">
    <property type="component" value="Unassembled WGS sequence"/>
</dbReference>
<evidence type="ECO:0000256" key="5">
    <source>
        <dbReference type="SAM" id="MobiDB-lite"/>
    </source>
</evidence>
<keyword evidence="2" id="KW-0472">Membrane</keyword>
<evidence type="ECO:0000256" key="3">
    <source>
        <dbReference type="ARBA" id="ARBA00038201"/>
    </source>
</evidence>
<dbReference type="Pfam" id="PF10367">
    <property type="entry name" value="zf-Vps39_C"/>
    <property type="match status" value="1"/>
</dbReference>
<evidence type="ECO:0000256" key="2">
    <source>
        <dbReference type="ARBA" id="ARBA00023136"/>
    </source>
</evidence>
<feature type="compositionally biased region" description="Polar residues" evidence="5">
    <location>
        <begin position="454"/>
        <end position="470"/>
    </location>
</feature>
<name>A0A177VI38_9BASI</name>
<protein>
    <recommendedName>
        <fullName evidence="6">CNH domain-containing protein</fullName>
    </recommendedName>
</protein>
<reference evidence="7" key="3">
    <citation type="submission" date="2020-10" db="EMBL/GenBank/DDBJ databases">
        <authorList>
            <person name="Sedaghatjoo S."/>
        </authorList>
    </citation>
    <scope>NUCLEOTIDE SEQUENCE</scope>
    <source>
        <strain evidence="7">AZH3</strain>
    </source>
</reference>
<feature type="region of interest" description="Disordered" evidence="5">
    <location>
        <begin position="454"/>
        <end position="476"/>
    </location>
</feature>
<evidence type="ECO:0000313" key="7">
    <source>
        <dbReference type="EMBL" id="CAD6961444.1"/>
    </source>
</evidence>
<feature type="region of interest" description="Disordered" evidence="5">
    <location>
        <begin position="615"/>
        <end position="652"/>
    </location>
</feature>
<evidence type="ECO:0000313" key="8">
    <source>
        <dbReference type="EMBL" id="KAE8265535.1"/>
    </source>
</evidence>
<proteinExistence type="inferred from homology"/>
<feature type="domain" description="CNH" evidence="6">
    <location>
        <begin position="15"/>
        <end position="471"/>
    </location>
</feature>
<dbReference type="PROSITE" id="PS50236">
    <property type="entry name" value="CHCR"/>
    <property type="match status" value="1"/>
</dbReference>
<keyword evidence="10" id="KW-1185">Reference proteome</keyword>